<sequence length="226" mass="24380">MALSCGTKCIKYILLIFNTLVFILGCIITGFGIYFVVEAEKDLNGQAVGVPAFVLTLGLLVFLLGFLGCCGAWKENVCLLRTFGAIIIILLICEIVAGILVFVYRAKFVTLVADGIANQISELNTMSQTQQEDTRKAIDTLQENLECCGGHNASDWGKDVPSSCCKGQPKKCDSPYKQGCAQAMYEFVKDKALGVGITLVIMAVLELGAIISALCLAKKIGEYEKV</sequence>
<evidence type="ECO:0000256" key="3">
    <source>
        <dbReference type="ARBA" id="ARBA00022692"/>
    </source>
</evidence>
<name>A0A0V0JA15_SCHSO</name>
<keyword evidence="3 7" id="KW-0812">Transmembrane</keyword>
<feature type="disulfide bond" evidence="6">
    <location>
        <begin position="147"/>
        <end position="180"/>
    </location>
</feature>
<keyword evidence="6" id="KW-1015">Disulfide bond</keyword>
<dbReference type="PROSITE" id="PS00421">
    <property type="entry name" value="TM4_1"/>
    <property type="match status" value="1"/>
</dbReference>
<evidence type="ECO:0000256" key="5">
    <source>
        <dbReference type="ARBA" id="ARBA00023136"/>
    </source>
</evidence>
<dbReference type="PANTHER" id="PTHR19282">
    <property type="entry name" value="TETRASPANIN"/>
    <property type="match status" value="1"/>
</dbReference>
<dbReference type="InterPro" id="IPR008952">
    <property type="entry name" value="Tetraspanin_EC2_sf"/>
</dbReference>
<dbReference type="InterPro" id="IPR018499">
    <property type="entry name" value="Tetraspanin/Peripherin"/>
</dbReference>
<reference evidence="8" key="1">
    <citation type="submission" date="2016-01" db="EMBL/GenBank/DDBJ databases">
        <title>Reference transcriptome for the parasite Schistocephalus solidus: insights into the molecular evolution of parasitism.</title>
        <authorList>
            <person name="Hebert F.O."/>
            <person name="Grambauer S."/>
            <person name="Barber I."/>
            <person name="Landry C.R."/>
            <person name="Aubin-Horth N."/>
        </authorList>
    </citation>
    <scope>NUCLEOTIDE SEQUENCE</scope>
</reference>
<dbReference type="Gene3D" id="1.10.1450.10">
    <property type="entry name" value="Tetraspanin"/>
    <property type="match status" value="1"/>
</dbReference>
<comment type="similarity">
    <text evidence="2 7">Belongs to the tetraspanin (TM4SF) family.</text>
</comment>
<evidence type="ECO:0000256" key="1">
    <source>
        <dbReference type="ARBA" id="ARBA00004141"/>
    </source>
</evidence>
<dbReference type="Pfam" id="PF00335">
    <property type="entry name" value="Tetraspanin"/>
    <property type="match status" value="1"/>
</dbReference>
<evidence type="ECO:0000256" key="7">
    <source>
        <dbReference type="RuleBase" id="RU361218"/>
    </source>
</evidence>
<evidence type="ECO:0000313" key="8">
    <source>
        <dbReference type="EMBL" id="JAP62441.1"/>
    </source>
</evidence>
<evidence type="ECO:0000256" key="2">
    <source>
        <dbReference type="ARBA" id="ARBA00006840"/>
    </source>
</evidence>
<dbReference type="GO" id="GO:0005886">
    <property type="term" value="C:plasma membrane"/>
    <property type="evidence" value="ECO:0007669"/>
    <property type="project" value="TreeGrafter"/>
</dbReference>
<feature type="disulfide bond" evidence="6">
    <location>
        <begin position="148"/>
        <end position="164"/>
    </location>
</feature>
<evidence type="ECO:0000256" key="6">
    <source>
        <dbReference type="PIRSR" id="PIRSR002419-1"/>
    </source>
</evidence>
<dbReference type="CDD" id="cd03127">
    <property type="entry name" value="tetraspanin_LEL"/>
    <property type="match status" value="1"/>
</dbReference>
<dbReference type="PRINTS" id="PR00259">
    <property type="entry name" value="TMFOUR"/>
</dbReference>
<keyword evidence="5 7" id="KW-0472">Membrane</keyword>
<dbReference type="AlphaFoldDB" id="A0A0V0JA15"/>
<dbReference type="InterPro" id="IPR000301">
    <property type="entry name" value="Tetraspanin_animals"/>
</dbReference>
<proteinExistence type="inferred from homology"/>
<organism evidence="8">
    <name type="scientific">Schistocephalus solidus</name>
    <name type="common">Tapeworm</name>
    <dbReference type="NCBI Taxonomy" id="70667"/>
    <lineage>
        <taxon>Eukaryota</taxon>
        <taxon>Metazoa</taxon>
        <taxon>Spiralia</taxon>
        <taxon>Lophotrochozoa</taxon>
        <taxon>Platyhelminthes</taxon>
        <taxon>Cestoda</taxon>
        <taxon>Eucestoda</taxon>
        <taxon>Diphyllobothriidea</taxon>
        <taxon>Diphyllobothriidae</taxon>
        <taxon>Schistocephalus</taxon>
    </lineage>
</organism>
<protein>
    <recommendedName>
        <fullName evidence="7">Tetraspanin</fullName>
    </recommendedName>
</protein>
<gene>
    <name evidence="8" type="primary">CD53</name>
    <name evidence="8" type="ORF">TR167485</name>
</gene>
<feature type="transmembrane region" description="Helical" evidence="7">
    <location>
        <begin position="12"/>
        <end position="37"/>
    </location>
</feature>
<feature type="transmembrane region" description="Helical" evidence="7">
    <location>
        <begin position="85"/>
        <end position="104"/>
    </location>
</feature>
<dbReference type="PIRSF" id="PIRSF002419">
    <property type="entry name" value="Tetraspanin"/>
    <property type="match status" value="1"/>
</dbReference>
<feature type="transmembrane region" description="Helical" evidence="7">
    <location>
        <begin position="192"/>
        <end position="217"/>
    </location>
</feature>
<dbReference type="EMBL" id="GEEE01000784">
    <property type="protein sequence ID" value="JAP62441.1"/>
    <property type="molecule type" value="Transcribed_RNA"/>
</dbReference>
<keyword evidence="4 7" id="KW-1133">Transmembrane helix</keyword>
<dbReference type="InterPro" id="IPR018503">
    <property type="entry name" value="Tetraspanin_CS"/>
</dbReference>
<feature type="transmembrane region" description="Helical" evidence="7">
    <location>
        <begin position="49"/>
        <end position="73"/>
    </location>
</feature>
<accession>A0A0V0JA15</accession>
<evidence type="ECO:0000256" key="4">
    <source>
        <dbReference type="ARBA" id="ARBA00022989"/>
    </source>
</evidence>
<dbReference type="SUPFAM" id="SSF48652">
    <property type="entry name" value="Tetraspanin"/>
    <property type="match status" value="1"/>
</dbReference>
<comment type="subcellular location">
    <subcellularLocation>
        <location evidence="1 7">Membrane</location>
        <topology evidence="1 7">Multi-pass membrane protein</topology>
    </subcellularLocation>
</comment>
<dbReference type="PANTHER" id="PTHR19282:SF544">
    <property type="entry name" value="TETRASPANIN"/>
    <property type="match status" value="1"/>
</dbReference>